<evidence type="ECO:0000256" key="1">
    <source>
        <dbReference type="ARBA" id="ARBA00022448"/>
    </source>
</evidence>
<evidence type="ECO:0000259" key="5">
    <source>
        <dbReference type="PROSITE" id="PS50893"/>
    </source>
</evidence>
<dbReference type="RefSeq" id="WP_113894392.1">
    <property type="nucleotide sequence ID" value="NZ_JANJGA010000005.1"/>
</dbReference>
<dbReference type="PROSITE" id="PS00211">
    <property type="entry name" value="ABC_TRANSPORTER_1"/>
    <property type="match status" value="1"/>
</dbReference>
<keyword evidence="1" id="KW-0813">Transport</keyword>
<dbReference type="InterPro" id="IPR005670">
    <property type="entry name" value="PstB-like"/>
</dbReference>
<dbReference type="Pfam" id="PF00005">
    <property type="entry name" value="ABC_tran"/>
    <property type="match status" value="1"/>
</dbReference>
<accession>A0A366MRX2</accession>
<protein>
    <submittedName>
        <fullName evidence="6">Phosphate ABC transporter ATP-binding protein</fullName>
    </submittedName>
</protein>
<dbReference type="InterPro" id="IPR003439">
    <property type="entry name" value="ABC_transporter-like_ATP-bd"/>
</dbReference>
<feature type="domain" description="ABC transporter" evidence="5">
    <location>
        <begin position="7"/>
        <end position="225"/>
    </location>
</feature>
<dbReference type="PANTHER" id="PTHR43423:SF1">
    <property type="entry name" value="ABC TRANSPORTER I FAMILY MEMBER 17"/>
    <property type="match status" value="1"/>
</dbReference>
<evidence type="ECO:0000313" key="7">
    <source>
        <dbReference type="Proteomes" id="UP000252669"/>
    </source>
</evidence>
<dbReference type="GO" id="GO:0005524">
    <property type="term" value="F:ATP binding"/>
    <property type="evidence" value="ECO:0007669"/>
    <property type="project" value="UniProtKB-KW"/>
</dbReference>
<name>A0A366MRX2_9BACT</name>
<gene>
    <name evidence="6" type="primary">pstB</name>
    <name evidence="6" type="ORF">CRU91_06385</name>
</gene>
<sequence length="226" mass="26050">MPNNTILKIENLNLFYDKRQILKDFNLTLEKNSILAISGPSGIGKSSLLLTVNQLIKEFENSNFSGNIIFYDEGKELDILNIQNKDLPTLRRKIVYVSQHPDILPFSIFENMYFPLKIQKINKEQAKKQIIEALKRVFLYDEIKDRLNDSAYLLSGGQQQRLILARALVLKPKILLLDEPTSSLNEELALKIENLLIELKKECSIMMISHFKSQVLKVADFVVEIK</sequence>
<dbReference type="Proteomes" id="UP000252669">
    <property type="component" value="Unassembled WGS sequence"/>
</dbReference>
<keyword evidence="4 6" id="KW-0067">ATP-binding</keyword>
<keyword evidence="3" id="KW-0547">Nucleotide-binding</keyword>
<dbReference type="InterPro" id="IPR027417">
    <property type="entry name" value="P-loop_NTPase"/>
</dbReference>
<dbReference type="GO" id="GO:0016020">
    <property type="term" value="C:membrane"/>
    <property type="evidence" value="ECO:0007669"/>
    <property type="project" value="InterPro"/>
</dbReference>
<evidence type="ECO:0000256" key="3">
    <source>
        <dbReference type="ARBA" id="ARBA00022741"/>
    </source>
</evidence>
<dbReference type="GO" id="GO:0035435">
    <property type="term" value="P:phosphate ion transmembrane transport"/>
    <property type="evidence" value="ECO:0007669"/>
    <property type="project" value="InterPro"/>
</dbReference>
<dbReference type="SUPFAM" id="SSF52540">
    <property type="entry name" value="P-loop containing nucleoside triphosphate hydrolases"/>
    <property type="match status" value="1"/>
</dbReference>
<keyword evidence="7" id="KW-1185">Reference proteome</keyword>
<dbReference type="InterPro" id="IPR017871">
    <property type="entry name" value="ABC_transporter-like_CS"/>
</dbReference>
<dbReference type="CDD" id="cd03260">
    <property type="entry name" value="ABC_PstB_phosphate_transporter"/>
    <property type="match status" value="1"/>
</dbReference>
<dbReference type="EMBL" id="PDKB01000009">
    <property type="protein sequence ID" value="RBQ28995.1"/>
    <property type="molecule type" value="Genomic_DNA"/>
</dbReference>
<dbReference type="OrthoDB" id="5448699at2"/>
<dbReference type="GO" id="GO:0016887">
    <property type="term" value="F:ATP hydrolysis activity"/>
    <property type="evidence" value="ECO:0007669"/>
    <property type="project" value="InterPro"/>
</dbReference>
<dbReference type="PROSITE" id="PS50893">
    <property type="entry name" value="ABC_TRANSPORTER_2"/>
    <property type="match status" value="1"/>
</dbReference>
<comment type="caution">
    <text evidence="6">The sequence shown here is derived from an EMBL/GenBank/DDBJ whole genome shotgun (WGS) entry which is preliminary data.</text>
</comment>
<dbReference type="AlphaFoldDB" id="A0A366MRX2"/>
<keyword evidence="2" id="KW-0592">Phosphate transport</keyword>
<evidence type="ECO:0000256" key="4">
    <source>
        <dbReference type="ARBA" id="ARBA00022840"/>
    </source>
</evidence>
<reference evidence="6 7" key="1">
    <citation type="submission" date="2017-10" db="EMBL/GenBank/DDBJ databases">
        <title>Genomics of the genus Arcobacter.</title>
        <authorList>
            <person name="Perez-Cataluna A."/>
            <person name="Figueras M.J."/>
        </authorList>
    </citation>
    <scope>NUCLEOTIDE SEQUENCE [LARGE SCALE GENOMIC DNA]</scope>
    <source>
        <strain evidence="6 7">CECT 9230</strain>
    </source>
</reference>
<dbReference type="GO" id="GO:0005315">
    <property type="term" value="F:phosphate transmembrane transporter activity"/>
    <property type="evidence" value="ECO:0007669"/>
    <property type="project" value="InterPro"/>
</dbReference>
<organism evidence="6 7">
    <name type="scientific">Aliarcobacter vitoriensis</name>
    <dbReference type="NCBI Taxonomy" id="2011099"/>
    <lineage>
        <taxon>Bacteria</taxon>
        <taxon>Pseudomonadati</taxon>
        <taxon>Campylobacterota</taxon>
        <taxon>Epsilonproteobacteria</taxon>
        <taxon>Campylobacterales</taxon>
        <taxon>Arcobacteraceae</taxon>
        <taxon>Aliarcobacter</taxon>
    </lineage>
</organism>
<dbReference type="InterPro" id="IPR003593">
    <property type="entry name" value="AAA+_ATPase"/>
</dbReference>
<dbReference type="Gene3D" id="3.40.50.300">
    <property type="entry name" value="P-loop containing nucleotide triphosphate hydrolases"/>
    <property type="match status" value="1"/>
</dbReference>
<proteinExistence type="predicted"/>
<dbReference type="SMART" id="SM00382">
    <property type="entry name" value="AAA"/>
    <property type="match status" value="1"/>
</dbReference>
<evidence type="ECO:0000256" key="2">
    <source>
        <dbReference type="ARBA" id="ARBA00022592"/>
    </source>
</evidence>
<dbReference type="PANTHER" id="PTHR43423">
    <property type="entry name" value="ABC TRANSPORTER I FAMILY MEMBER 17"/>
    <property type="match status" value="1"/>
</dbReference>
<evidence type="ECO:0000313" key="6">
    <source>
        <dbReference type="EMBL" id="RBQ28995.1"/>
    </source>
</evidence>